<evidence type="ECO:0000256" key="5">
    <source>
        <dbReference type="ARBA" id="ARBA00022723"/>
    </source>
</evidence>
<dbReference type="PROSITE" id="PS00517">
    <property type="entry name" value="RNASE_3_1"/>
    <property type="match status" value="1"/>
</dbReference>
<keyword evidence="9" id="KW-0378">Hydrolase</keyword>
<sequence length="1649" mass="185900">MESNGIMEPTVLNQFIPRRYQVKVFEVAKRKNTIAVLETGAGKTMIAVMLIKHVAEEMMSIIPSSGVKKLIIFLAPTVYLVTQQYRVIKNSTTLEVEEYYGAKGVDEWTRSCWETEANTHDILVMTPQVLLDVMRNAFLNLEMFSLIIFDECHRATGNHPYTKIMKDFYHQSVNRPKIFGMTASPVIRKGVSSTMDCEDQISALESMLDAQVYTVEDRTEIETFVPSAVHKCRFYKQAPSAYLDLKEKMEALLSKVVLRRIISFVHKYASELELQEQMPSQYQDISDKIKMLRKRLHNDHMKILYCLDDLGIVCAYEAVKVCLENVPDAEEECQFYRECSSYLKIFLDEVLLMIAGFLQPGCELHANFESDYTKACDLGFISPKLYELLQIFQSFGTGSKVQCLIFVERIITAKVIEIYVKKVRCLSHLTVSYVTGSNGSADALSPKLQKETMESFCSGKVNLLFATDVVEEGIHVANCSCVIRFDLPKTVRSYIQSRGRGRKNDSQYILMLERSNKKQIDQMFDIIRSEHSMTDTSRNRDPEVCTLKACCFEETKSYRAKVTGASVTTDSSVSLIYRYCEKLPGDRYFTPKPTFDFEISEGLYQCRITLPPNAAFLTTVGPLSSNTHLSKQLVCLEACKKLHEMGALDDHLLPLVQEPLEDDLIPERRELSAGAGTTKRKELHGTTSIRALCGTWGEKLDTVFEAYKFDFSCSIVDETYSGFVLLIESKLDDDVGNIEMDLQLVSRMVKSSVSSCGKCYLSAQQVTQAKRFQEFFFNGVFGRLFFGGESEGTTREFLLQTETKSLWNSAYMYLLLPVDTLDTSKVNWRGISSSVNVVEFLKKQYSTHSKCFNGDHSELPLSRTGSSMTQSKASNHIHFANSSIDADNLQDMLVLAIHTGRIYSIIEVVHGKSAESSLEENIDDASSTYSYAQHFKTKYGISLVYPGQPLLRLKQSHNPHNLLGAEGASSQDGRVIKEQAHVRMPPEILVSIDFQVDVLRSCYLLPSVMHRLESLMLASQLREEINGQTNNFKISSSLILEALTTLRCCEDFSLERLELLGDSVLKYAVSSYLFLRYPEKHEGQLTARRTREICNSNLHKLGIQRKIQGYIRDSAFEPRRWAAPGQLSRFPDPCKCGVDTLEVPLDSRFQTVEAVKVGKFCDSGHRWMNSKTIADCVEALIGAYYVGKGLFAALHVMKWLGIDSDFEPSLATEAITRASLRSYYPKHDDIAALELKLDYQFSVKGLLQEAITHASEQKLGASYCYQRLEFLGDSVLDVLITQYLYDSHTTINPGWLTDLRSAAVCNENFARAAVRKKLHPHLQHCSGLLLNHITEYEKLCTAEALNTTSLLEDVKGPKALGDMVESIAGAIYMDSNLDLNKVWRVFKPLLSPIVTPSTLQLHPLRELTELCGSLGYFVKENCTKEDSLEHVEMTLQLEDGLLVGNGYDRSKKAAKQKAARQLLKELQGCHSVFKRRKLDPDRVDELSSEGMEIEHCSQLNDTHSLESINRIKSPYADSRTGPTPTNFGPNKIYSHNIVTPSLHAIASISTRKGAARASLFELCKRMQWPMPTFKTTEHKSRTPIEFGEGSEKRIGFNSYASEISLQIPNYGTVVCRGDPRADKKSSYDSAVVALLYKLQRQGKLTIGCS</sequence>
<evidence type="ECO:0000256" key="13">
    <source>
        <dbReference type="ARBA" id="ARBA00022884"/>
    </source>
</evidence>
<dbReference type="EMBL" id="RDQH01000336">
    <property type="protein sequence ID" value="RXH87106.1"/>
    <property type="molecule type" value="Genomic_DNA"/>
</dbReference>
<evidence type="ECO:0000259" key="21">
    <source>
        <dbReference type="PROSITE" id="PS50821"/>
    </source>
</evidence>
<evidence type="ECO:0000256" key="18">
    <source>
        <dbReference type="PROSITE-ProRule" id="PRU00657"/>
    </source>
</evidence>
<keyword evidence="11" id="KW-0067">ATP-binding</keyword>
<dbReference type="FunFam" id="3.30.160.380:FF:000001">
    <property type="entry name" value="Endoribonuclease dicer-like 1"/>
    <property type="match status" value="1"/>
</dbReference>
<evidence type="ECO:0000256" key="8">
    <source>
        <dbReference type="ARBA" id="ARBA00022759"/>
    </source>
</evidence>
<dbReference type="FunFam" id="1.10.1520.10:FF:000008">
    <property type="entry name" value="Dicer-like 104"/>
    <property type="match status" value="1"/>
</dbReference>
<keyword evidence="26" id="KW-1185">Reference proteome</keyword>
<dbReference type="SMART" id="SM00487">
    <property type="entry name" value="DEXDc"/>
    <property type="match status" value="1"/>
</dbReference>
<dbReference type="Pfam" id="PF00270">
    <property type="entry name" value="DEAD"/>
    <property type="match status" value="1"/>
</dbReference>
<reference evidence="25 26" key="1">
    <citation type="submission" date="2018-10" db="EMBL/GenBank/DDBJ databases">
        <title>A high-quality apple genome assembly.</title>
        <authorList>
            <person name="Hu J."/>
        </authorList>
    </citation>
    <scope>NUCLEOTIDE SEQUENCE [LARGE SCALE GENOMIC DNA]</scope>
    <source>
        <strain evidence="26">cv. HFTH1</strain>
        <tissue evidence="25">Young leaf</tissue>
    </source>
</reference>
<keyword evidence="10" id="KW-0347">Helicase</keyword>
<dbReference type="InterPro" id="IPR005034">
    <property type="entry name" value="Dicer_dimerisation"/>
</dbReference>
<keyword evidence="13 18" id="KW-0694">RNA-binding</keyword>
<evidence type="ECO:0000256" key="6">
    <source>
        <dbReference type="ARBA" id="ARBA00022737"/>
    </source>
</evidence>
<evidence type="ECO:0000259" key="24">
    <source>
        <dbReference type="PROSITE" id="PS51327"/>
    </source>
</evidence>
<dbReference type="InterPro" id="IPR000999">
    <property type="entry name" value="RNase_III_dom"/>
</dbReference>
<comment type="subcellular location">
    <subcellularLocation>
        <location evidence="3">Nucleus</location>
    </subcellularLocation>
</comment>
<dbReference type="GO" id="GO:0004386">
    <property type="term" value="F:helicase activity"/>
    <property type="evidence" value="ECO:0007669"/>
    <property type="project" value="UniProtKB-KW"/>
</dbReference>
<dbReference type="Gene3D" id="3.30.160.380">
    <property type="entry name" value="Dicer dimerisation domain"/>
    <property type="match status" value="1"/>
</dbReference>
<dbReference type="FunFam" id="1.10.1520.10:FF:000004">
    <property type="entry name" value="Endoribonuclease dicer-like 1"/>
    <property type="match status" value="1"/>
</dbReference>
<feature type="domain" description="Dicer dsRNA-binding fold" evidence="24">
    <location>
        <begin position="572"/>
        <end position="662"/>
    </location>
</feature>
<dbReference type="Pfam" id="PF02170">
    <property type="entry name" value="PAZ"/>
    <property type="match status" value="1"/>
</dbReference>
<evidence type="ECO:0000256" key="14">
    <source>
        <dbReference type="ARBA" id="ARBA00023158"/>
    </source>
</evidence>
<name>A0A498IV22_MALDO</name>
<evidence type="ECO:0000256" key="2">
    <source>
        <dbReference type="ARBA" id="ARBA00001946"/>
    </source>
</evidence>
<evidence type="ECO:0000256" key="9">
    <source>
        <dbReference type="ARBA" id="ARBA00022801"/>
    </source>
</evidence>
<evidence type="ECO:0000259" key="23">
    <source>
        <dbReference type="PROSITE" id="PS51194"/>
    </source>
</evidence>
<gene>
    <name evidence="25" type="ORF">DVH24_028606</name>
</gene>
<comment type="similarity">
    <text evidence="17 18">Belongs to the helicase family. Dicer subfamily.</text>
</comment>
<dbReference type="PROSITE" id="PS50821">
    <property type="entry name" value="PAZ"/>
    <property type="match status" value="1"/>
</dbReference>
<comment type="caution">
    <text evidence="25">The sequence shown here is derived from an EMBL/GenBank/DDBJ whole genome shotgun (WGS) entry which is preliminary data.</text>
</comment>
<evidence type="ECO:0000259" key="20">
    <source>
        <dbReference type="PROSITE" id="PS50142"/>
    </source>
</evidence>
<dbReference type="SUPFAM" id="SSF54768">
    <property type="entry name" value="dsRNA-binding domain-like"/>
    <property type="match status" value="1"/>
</dbReference>
<dbReference type="Pfam" id="PF00035">
    <property type="entry name" value="dsrm"/>
    <property type="match status" value="1"/>
</dbReference>
<dbReference type="GO" id="GO:0010267">
    <property type="term" value="P:ta-siRNA processing"/>
    <property type="evidence" value="ECO:0007669"/>
    <property type="project" value="UniProtKB-ARBA"/>
</dbReference>
<dbReference type="PROSITE" id="PS51327">
    <property type="entry name" value="DICER_DSRBF"/>
    <property type="match status" value="1"/>
</dbReference>
<feature type="domain" description="DRBM" evidence="19">
    <location>
        <begin position="1439"/>
        <end position="1468"/>
    </location>
</feature>
<dbReference type="Gene3D" id="3.30.160.20">
    <property type="match status" value="2"/>
</dbReference>
<dbReference type="GO" id="GO:0004525">
    <property type="term" value="F:ribonuclease III activity"/>
    <property type="evidence" value="ECO:0007669"/>
    <property type="project" value="InterPro"/>
</dbReference>
<dbReference type="GO" id="GO:0003723">
    <property type="term" value="F:RNA binding"/>
    <property type="evidence" value="ECO:0007669"/>
    <property type="project" value="UniProtKB-UniRule"/>
</dbReference>
<dbReference type="PANTHER" id="PTHR14950">
    <property type="entry name" value="DICER-RELATED"/>
    <property type="match status" value="1"/>
</dbReference>
<protein>
    <submittedName>
        <fullName evidence="25">Uncharacterized protein</fullName>
    </submittedName>
</protein>
<dbReference type="STRING" id="3750.A0A498IV22"/>
<evidence type="ECO:0000256" key="3">
    <source>
        <dbReference type="ARBA" id="ARBA00004123"/>
    </source>
</evidence>
<dbReference type="InterPro" id="IPR036085">
    <property type="entry name" value="PAZ_dom_sf"/>
</dbReference>
<keyword evidence="16" id="KW-0539">Nucleus</keyword>
<keyword evidence="6" id="KW-0677">Repeat</keyword>
<keyword evidence="5" id="KW-0479">Metal-binding</keyword>
<comment type="cofactor">
    <cofactor evidence="1">
        <name>Mn(2+)</name>
        <dbReference type="ChEBI" id="CHEBI:29035"/>
    </cofactor>
</comment>
<dbReference type="Pfam" id="PF00271">
    <property type="entry name" value="Helicase_C"/>
    <property type="match status" value="1"/>
</dbReference>
<accession>A0A498IV22</accession>
<dbReference type="InterPro" id="IPR038248">
    <property type="entry name" value="Dicer_dimer_sf"/>
</dbReference>
<evidence type="ECO:0000256" key="4">
    <source>
        <dbReference type="ARBA" id="ARBA00022722"/>
    </source>
</evidence>
<dbReference type="GO" id="GO:0046872">
    <property type="term" value="F:metal ion binding"/>
    <property type="evidence" value="ECO:0007669"/>
    <property type="project" value="UniProtKB-KW"/>
</dbReference>
<dbReference type="InterPro" id="IPR027417">
    <property type="entry name" value="P-loop_NTPase"/>
</dbReference>
<dbReference type="FunFam" id="3.40.50.300:FF:000705">
    <property type="entry name" value="Endoribonuclease dicer-like protein"/>
    <property type="match status" value="1"/>
</dbReference>
<dbReference type="GO" id="GO:0005634">
    <property type="term" value="C:nucleus"/>
    <property type="evidence" value="ECO:0007669"/>
    <property type="project" value="UniProtKB-SubCell"/>
</dbReference>
<dbReference type="GO" id="GO:0005737">
    <property type="term" value="C:cytoplasm"/>
    <property type="evidence" value="ECO:0007669"/>
    <property type="project" value="TreeGrafter"/>
</dbReference>
<dbReference type="GO" id="GO:0005524">
    <property type="term" value="F:ATP binding"/>
    <property type="evidence" value="ECO:0007669"/>
    <property type="project" value="UniProtKB-KW"/>
</dbReference>
<dbReference type="InterPro" id="IPR014001">
    <property type="entry name" value="Helicase_ATP-bd"/>
</dbReference>
<dbReference type="Pfam" id="PF03368">
    <property type="entry name" value="Dicer_dimer"/>
    <property type="match status" value="1"/>
</dbReference>
<dbReference type="Gene3D" id="2.170.260.10">
    <property type="entry name" value="paz domain"/>
    <property type="match status" value="1"/>
</dbReference>
<feature type="domain" description="RNase III" evidence="20">
    <location>
        <begin position="1230"/>
        <end position="1376"/>
    </location>
</feature>
<keyword evidence="12" id="KW-0460">Magnesium</keyword>
<dbReference type="FunFam" id="3.40.50.300:FF:000420">
    <property type="entry name" value="Endoribonuclease dicer-like 1"/>
    <property type="match status" value="1"/>
</dbReference>
<evidence type="ECO:0000259" key="19">
    <source>
        <dbReference type="PROSITE" id="PS50137"/>
    </source>
</evidence>
<feature type="domain" description="PAZ" evidence="21">
    <location>
        <begin position="875"/>
        <end position="993"/>
    </location>
</feature>
<dbReference type="Gene3D" id="1.10.1520.10">
    <property type="entry name" value="Ribonuclease III domain"/>
    <property type="match status" value="2"/>
</dbReference>
<evidence type="ECO:0000256" key="11">
    <source>
        <dbReference type="ARBA" id="ARBA00022840"/>
    </source>
</evidence>
<evidence type="ECO:0000259" key="22">
    <source>
        <dbReference type="PROSITE" id="PS51192"/>
    </source>
</evidence>
<proteinExistence type="inferred from homology"/>
<dbReference type="Proteomes" id="UP000290289">
    <property type="component" value="Chromosome 10"/>
</dbReference>
<keyword evidence="8" id="KW-0255">Endonuclease</keyword>
<evidence type="ECO:0000313" key="25">
    <source>
        <dbReference type="EMBL" id="RXH87106.1"/>
    </source>
</evidence>
<dbReference type="InterPro" id="IPR036389">
    <property type="entry name" value="RNase_III_sf"/>
</dbReference>
<evidence type="ECO:0000256" key="16">
    <source>
        <dbReference type="ARBA" id="ARBA00023242"/>
    </source>
</evidence>
<dbReference type="SUPFAM" id="SSF52540">
    <property type="entry name" value="P-loop containing nucleoside triphosphate hydrolases"/>
    <property type="match status" value="1"/>
</dbReference>
<dbReference type="PROSITE" id="PS50142">
    <property type="entry name" value="RNASE_3_2"/>
    <property type="match status" value="2"/>
</dbReference>
<evidence type="ECO:0000313" key="26">
    <source>
        <dbReference type="Proteomes" id="UP000290289"/>
    </source>
</evidence>
<dbReference type="InterPro" id="IPR011545">
    <property type="entry name" value="DEAD/DEAH_box_helicase_dom"/>
</dbReference>
<evidence type="ECO:0000256" key="15">
    <source>
        <dbReference type="ARBA" id="ARBA00023211"/>
    </source>
</evidence>
<dbReference type="SMART" id="SM00490">
    <property type="entry name" value="HELICc"/>
    <property type="match status" value="1"/>
</dbReference>
<feature type="domain" description="RNase III" evidence="20">
    <location>
        <begin position="1018"/>
        <end position="1189"/>
    </location>
</feature>
<feature type="domain" description="Helicase C-terminal" evidence="23">
    <location>
        <begin position="384"/>
        <end position="543"/>
    </location>
</feature>
<dbReference type="PROSITE" id="PS50137">
    <property type="entry name" value="DS_RBD"/>
    <property type="match status" value="1"/>
</dbReference>
<keyword evidence="14" id="KW-0943">RNA-mediated gene silencing</keyword>
<organism evidence="25 26">
    <name type="scientific">Malus domestica</name>
    <name type="common">Apple</name>
    <name type="synonym">Pyrus malus</name>
    <dbReference type="NCBI Taxonomy" id="3750"/>
    <lineage>
        <taxon>Eukaryota</taxon>
        <taxon>Viridiplantae</taxon>
        <taxon>Streptophyta</taxon>
        <taxon>Embryophyta</taxon>
        <taxon>Tracheophyta</taxon>
        <taxon>Spermatophyta</taxon>
        <taxon>Magnoliopsida</taxon>
        <taxon>eudicotyledons</taxon>
        <taxon>Gunneridae</taxon>
        <taxon>Pentapetalae</taxon>
        <taxon>rosids</taxon>
        <taxon>fabids</taxon>
        <taxon>Rosales</taxon>
        <taxon>Rosaceae</taxon>
        <taxon>Amygdaloideae</taxon>
        <taxon>Maleae</taxon>
        <taxon>Malus</taxon>
    </lineage>
</organism>
<dbReference type="CDD" id="cd18034">
    <property type="entry name" value="DEXHc_dicer"/>
    <property type="match status" value="1"/>
</dbReference>
<dbReference type="Pfam" id="PF00636">
    <property type="entry name" value="Ribonuclease_3"/>
    <property type="match status" value="2"/>
</dbReference>
<comment type="cofactor">
    <cofactor evidence="2">
        <name>Mg(2+)</name>
        <dbReference type="ChEBI" id="CHEBI:18420"/>
    </cofactor>
</comment>
<dbReference type="PROSITE" id="PS51194">
    <property type="entry name" value="HELICASE_CTER"/>
    <property type="match status" value="1"/>
</dbReference>
<dbReference type="PROSITE" id="PS51192">
    <property type="entry name" value="HELICASE_ATP_BIND_1"/>
    <property type="match status" value="1"/>
</dbReference>
<evidence type="ECO:0000256" key="1">
    <source>
        <dbReference type="ARBA" id="ARBA00001936"/>
    </source>
</evidence>
<keyword evidence="4" id="KW-0540">Nuclease</keyword>
<evidence type="ECO:0000256" key="12">
    <source>
        <dbReference type="ARBA" id="ARBA00022842"/>
    </source>
</evidence>
<keyword evidence="15" id="KW-0464">Manganese</keyword>
<evidence type="ECO:0000256" key="7">
    <source>
        <dbReference type="ARBA" id="ARBA00022741"/>
    </source>
</evidence>
<dbReference type="CDD" id="cd00593">
    <property type="entry name" value="RIBOc"/>
    <property type="match status" value="2"/>
</dbReference>
<dbReference type="SUPFAM" id="SSF101690">
    <property type="entry name" value="PAZ domain"/>
    <property type="match status" value="1"/>
</dbReference>
<dbReference type="InterPro" id="IPR001650">
    <property type="entry name" value="Helicase_C-like"/>
</dbReference>
<dbReference type="Gene3D" id="3.40.50.300">
    <property type="entry name" value="P-loop containing nucleotide triphosphate hydrolases"/>
    <property type="match status" value="2"/>
</dbReference>
<dbReference type="InterPro" id="IPR014720">
    <property type="entry name" value="dsRBD_dom"/>
</dbReference>
<dbReference type="PANTHER" id="PTHR14950:SF46">
    <property type="entry name" value="ENDORIBONUCLEASE DICER HOMOLOG 3"/>
    <property type="match status" value="1"/>
</dbReference>
<keyword evidence="7" id="KW-0547">Nucleotide-binding</keyword>
<dbReference type="SUPFAM" id="SSF69065">
    <property type="entry name" value="RNase III domain-like"/>
    <property type="match status" value="2"/>
</dbReference>
<dbReference type="InterPro" id="IPR003100">
    <property type="entry name" value="PAZ_dom"/>
</dbReference>
<evidence type="ECO:0000256" key="17">
    <source>
        <dbReference type="ARBA" id="ARBA00035116"/>
    </source>
</evidence>
<evidence type="ECO:0000256" key="10">
    <source>
        <dbReference type="ARBA" id="ARBA00022806"/>
    </source>
</evidence>
<feature type="domain" description="Helicase ATP-binding" evidence="22">
    <location>
        <begin position="24"/>
        <end position="185"/>
    </location>
</feature>
<dbReference type="SMART" id="SM00535">
    <property type="entry name" value="RIBOc"/>
    <property type="match status" value="2"/>
</dbReference>
<dbReference type="SMART" id="SM00949">
    <property type="entry name" value="PAZ"/>
    <property type="match status" value="1"/>
</dbReference>